<reference evidence="1" key="1">
    <citation type="submission" date="2020-12" db="EMBL/GenBank/DDBJ databases">
        <title>Metabolic potential, ecology and presence of endohyphal bacteria is reflected in genomic diversity of Mucoromycotina.</title>
        <authorList>
            <person name="Muszewska A."/>
            <person name="Okrasinska A."/>
            <person name="Steczkiewicz K."/>
            <person name="Drgas O."/>
            <person name="Orlowska M."/>
            <person name="Perlinska-Lenart U."/>
            <person name="Aleksandrzak-Piekarczyk T."/>
            <person name="Szatraj K."/>
            <person name="Zielenkiewicz U."/>
            <person name="Pilsyk S."/>
            <person name="Malc E."/>
            <person name="Mieczkowski P."/>
            <person name="Kruszewska J.S."/>
            <person name="Biernat P."/>
            <person name="Pawlowska J."/>
        </authorList>
    </citation>
    <scope>NUCLEOTIDE SEQUENCE</scope>
    <source>
        <strain evidence="1">WA0000017839</strain>
    </source>
</reference>
<accession>A0A8H7VE54</accession>
<evidence type="ECO:0000313" key="1">
    <source>
        <dbReference type="EMBL" id="KAG2211179.1"/>
    </source>
</evidence>
<organism evidence="1 2">
    <name type="scientific">Mucor saturninus</name>
    <dbReference type="NCBI Taxonomy" id="64648"/>
    <lineage>
        <taxon>Eukaryota</taxon>
        <taxon>Fungi</taxon>
        <taxon>Fungi incertae sedis</taxon>
        <taxon>Mucoromycota</taxon>
        <taxon>Mucoromycotina</taxon>
        <taxon>Mucoromycetes</taxon>
        <taxon>Mucorales</taxon>
        <taxon>Mucorineae</taxon>
        <taxon>Mucoraceae</taxon>
        <taxon>Mucor</taxon>
    </lineage>
</organism>
<proteinExistence type="predicted"/>
<protein>
    <submittedName>
        <fullName evidence="1">Uncharacterized protein</fullName>
    </submittedName>
</protein>
<name>A0A8H7VE54_9FUNG</name>
<dbReference type="EMBL" id="JAEPRD010000009">
    <property type="protein sequence ID" value="KAG2211179.1"/>
    <property type="molecule type" value="Genomic_DNA"/>
</dbReference>
<evidence type="ECO:0000313" key="2">
    <source>
        <dbReference type="Proteomes" id="UP000603453"/>
    </source>
</evidence>
<sequence>RRLRTVREY</sequence>
<gene>
    <name evidence="1" type="ORF">INT47_006298</name>
</gene>
<feature type="non-terminal residue" evidence="1">
    <location>
        <position position="1"/>
    </location>
</feature>
<comment type="caution">
    <text evidence="1">The sequence shown here is derived from an EMBL/GenBank/DDBJ whole genome shotgun (WGS) entry which is preliminary data.</text>
</comment>
<keyword evidence="2" id="KW-1185">Reference proteome</keyword>
<dbReference type="Proteomes" id="UP000603453">
    <property type="component" value="Unassembled WGS sequence"/>
</dbReference>